<evidence type="ECO:0000259" key="14">
    <source>
        <dbReference type="Pfam" id="PF21088"/>
    </source>
</evidence>
<dbReference type="Pfam" id="PF12795">
    <property type="entry name" value="MscS_porin"/>
    <property type="match status" value="1"/>
</dbReference>
<evidence type="ECO:0000259" key="10">
    <source>
        <dbReference type="Pfam" id="PF00924"/>
    </source>
</evidence>
<dbReference type="InterPro" id="IPR023408">
    <property type="entry name" value="MscS_beta-dom_sf"/>
</dbReference>
<feature type="coiled-coil region" evidence="7">
    <location>
        <begin position="216"/>
        <end position="248"/>
    </location>
</feature>
<sequence>MPRAERPPAGWPVRPALRHMLLWLAVAASAVPGLAGAAGEAPADASTPDAALIEQRLAAAQADQSLAEADRAAVVAQLQAAQRHLREAAAQRAERDALILTVRSAPARITALRNQRATSPAPPSDSADIASLGSALAEAQGALEAVLGEQDALDRRVQALTQAPITLQPELAQARAELQALDTPETIPETGGGALSEAQALARATRRSALLAGIALREEQLRTVEIRRELAQAERDAAQRRVAALQDYVSALSARLSAARQALARQELADAEALVEGAADADPLIREAAAQQAALTRELARVLQADDTTSAAIAQTQTRQGEIESLFRATQAQLDLAELSGALAQALHDRRLRLPRPEEYRREAAARNRDIGEARLRQLRLGEQRRELGLPYQHAGELVQQRQPALDEAQRSALRQQLGSLLRAQADLMGRLDDAYARRIALLSELDRRQQQLLQVAQSYASLLDRRLLWTPDVDPLGPAWLRAWPLALRELLQPARWAELPAALVTVLATGPLAALGLLLPLVLFALRGRLQHRQQADAVRLIDIHRDSAWFTALALVYAALRVLPGPLLMYLLGRLLASDSPDASFADASAGALSGMAPAVFVLAFIREIARHGGLLEAHYQWQAQARQILRRQVARLRLVLVPAGLLVIFSERLGQAATRATVGRLAFVVFSAALAAFLWRTLHPQRGAPAAYLASRQSGWLWRWRRVWHPLAAVSPLLPAGLAMLGFYYAALQLQGRAMQTGWWLLGLLLVYYLVLRALAVAQRRLRLKQALGAGPATDGEPEPEDALDIEAVDEQARSLLGFVLSLAIAGVLLWVWADLLPALQSLDQIVLWRYRLGGEAGAASGVVTLLSLLLAAGIAAVTVFASRNLPGVLEIAVLQRLDMDAGARYAAITVTRYVIVTVGALVAINLLGVEWAKAQWLVAALGVGIGFGLQEIIANFISGLIILGERPFRVGDIVTVGGVSGNVARIRIRATTITDFDRKELIVPNKTFITEQFVNWTLSDQILRVVVKVGIAYGVDTAQAQQLLLGVVQANPRLMSDPAPQVLFTSFGDSALEFEVRAYVRTLQDSVPAQHELHMAINQALREAGIEIPFPQRDVHLRSVSAQAAQAIGGRADGDPGGA</sequence>
<feature type="domain" description="Mechanosensitive ion channel MscS C-terminal" evidence="13">
    <location>
        <begin position="1014"/>
        <end position="1097"/>
    </location>
</feature>
<feature type="domain" description="Mechanosensitive ion channel MscS" evidence="10">
    <location>
        <begin position="941"/>
        <end position="1006"/>
    </location>
</feature>
<dbReference type="AlphaFoldDB" id="A0A1B1YSR1"/>
<feature type="domain" description="Mechanosensitive ion channel inner membrane" evidence="11">
    <location>
        <begin position="514"/>
        <end position="837"/>
    </location>
</feature>
<dbReference type="InterPro" id="IPR052702">
    <property type="entry name" value="MscS-like_channel"/>
</dbReference>
<evidence type="ECO:0000256" key="7">
    <source>
        <dbReference type="SAM" id="Coils"/>
    </source>
</evidence>
<accession>A0A1B1YSR1</accession>
<feature type="transmembrane region" description="Helical" evidence="8">
    <location>
        <begin position="503"/>
        <end position="528"/>
    </location>
</feature>
<dbReference type="InterPro" id="IPR011014">
    <property type="entry name" value="MscS_channel_TM-2"/>
</dbReference>
<proteinExistence type="inferred from homology"/>
<dbReference type="PANTHER" id="PTHR30347:SF1">
    <property type="entry name" value="MECHANOSENSITIVE CHANNEL MSCK"/>
    <property type="match status" value="1"/>
</dbReference>
<evidence type="ECO:0000256" key="4">
    <source>
        <dbReference type="ARBA" id="ARBA00022692"/>
    </source>
</evidence>
<evidence type="ECO:0000259" key="13">
    <source>
        <dbReference type="Pfam" id="PF21082"/>
    </source>
</evidence>
<evidence type="ECO:0000256" key="1">
    <source>
        <dbReference type="ARBA" id="ARBA00004651"/>
    </source>
</evidence>
<feature type="domain" description="Mechanosensitive ion channel MscS porin" evidence="12">
    <location>
        <begin position="57"/>
        <end position="286"/>
    </location>
</feature>
<keyword evidence="9" id="KW-0732">Signal</keyword>
<dbReference type="Pfam" id="PF00924">
    <property type="entry name" value="MS_channel_2nd"/>
    <property type="match status" value="1"/>
</dbReference>
<feature type="transmembrane region" description="Helical" evidence="8">
    <location>
        <begin position="586"/>
        <end position="609"/>
    </location>
</feature>
<evidence type="ECO:0000313" key="15">
    <source>
        <dbReference type="EMBL" id="ANX03693.1"/>
    </source>
</evidence>
<evidence type="ECO:0000256" key="9">
    <source>
        <dbReference type="SAM" id="SignalP"/>
    </source>
</evidence>
<dbReference type="InterPro" id="IPR006685">
    <property type="entry name" value="MscS_channel_2nd"/>
</dbReference>
<evidence type="ECO:0000256" key="2">
    <source>
        <dbReference type="ARBA" id="ARBA00008017"/>
    </source>
</evidence>
<evidence type="ECO:0000256" key="3">
    <source>
        <dbReference type="ARBA" id="ARBA00022475"/>
    </source>
</evidence>
<dbReference type="InterPro" id="IPR024393">
    <property type="entry name" value="MscS_porin"/>
</dbReference>
<dbReference type="Pfam" id="PF21088">
    <property type="entry name" value="MS_channel_1st"/>
    <property type="match status" value="1"/>
</dbReference>
<dbReference type="Gene3D" id="1.10.287.1260">
    <property type="match status" value="1"/>
</dbReference>
<dbReference type="PANTHER" id="PTHR30347">
    <property type="entry name" value="POTASSIUM CHANNEL RELATED"/>
    <property type="match status" value="1"/>
</dbReference>
<feature type="transmembrane region" description="Helical" evidence="8">
    <location>
        <begin position="847"/>
        <end position="870"/>
    </location>
</feature>
<dbReference type="STRING" id="1810504.PG2T_05450"/>
<evidence type="ECO:0000256" key="5">
    <source>
        <dbReference type="ARBA" id="ARBA00022989"/>
    </source>
</evidence>
<feature type="transmembrane region" description="Helical" evidence="8">
    <location>
        <begin position="747"/>
        <end position="766"/>
    </location>
</feature>
<keyword evidence="5 8" id="KW-1133">Transmembrane helix</keyword>
<dbReference type="FunFam" id="2.30.30.60:FF:000001">
    <property type="entry name" value="MscS Mechanosensitive ion channel"/>
    <property type="match status" value="1"/>
</dbReference>
<feature type="domain" description="Mechanosensitive ion channel transmembrane helices 2/3" evidence="14">
    <location>
        <begin position="898"/>
        <end position="939"/>
    </location>
</feature>
<feature type="chain" id="PRO_5008533029" description="Mechanosensitive ion channel inner membrane domain-containing protein" evidence="9">
    <location>
        <begin position="38"/>
        <end position="1128"/>
    </location>
</feature>
<comment type="similarity">
    <text evidence="2">Belongs to the MscS (TC 1.A.23) family.</text>
</comment>
<dbReference type="SUPFAM" id="SSF82861">
    <property type="entry name" value="Mechanosensitive channel protein MscS (YggB), transmembrane region"/>
    <property type="match status" value="1"/>
</dbReference>
<evidence type="ECO:0000259" key="12">
    <source>
        <dbReference type="Pfam" id="PF12795"/>
    </source>
</evidence>
<dbReference type="Gene3D" id="3.30.70.100">
    <property type="match status" value="1"/>
</dbReference>
<dbReference type="Pfam" id="PF12794">
    <property type="entry name" value="MscS_TM"/>
    <property type="match status" value="1"/>
</dbReference>
<dbReference type="InterPro" id="IPR049142">
    <property type="entry name" value="MS_channel_1st"/>
</dbReference>
<feature type="transmembrane region" description="Helical" evidence="8">
    <location>
        <begin position="715"/>
        <end position="735"/>
    </location>
</feature>
<keyword evidence="16" id="KW-1185">Reference proteome</keyword>
<dbReference type="FunCoup" id="A0A1B1YSR1">
    <property type="interactions" value="51"/>
</dbReference>
<evidence type="ECO:0008006" key="17">
    <source>
        <dbReference type="Google" id="ProtNLM"/>
    </source>
</evidence>
<dbReference type="SUPFAM" id="SSF50182">
    <property type="entry name" value="Sm-like ribonucleoproteins"/>
    <property type="match status" value="1"/>
</dbReference>
<dbReference type="GO" id="GO:0008381">
    <property type="term" value="F:mechanosensitive monoatomic ion channel activity"/>
    <property type="evidence" value="ECO:0007669"/>
    <property type="project" value="UniProtKB-ARBA"/>
</dbReference>
<reference evidence="16" key="1">
    <citation type="submission" date="2016-03" db="EMBL/GenBank/DDBJ databases">
        <title>Complete genome sequence of Solimmundus cernigliae, representing a novel lineage of polycyclic aromatic hydrocarbon degraders within the Gammaproteobacteria.</title>
        <authorList>
            <person name="Singleton D.R."/>
            <person name="Dickey A.N."/>
            <person name="Scholl E.H."/>
            <person name="Wright F.A."/>
            <person name="Aitken M.D."/>
        </authorList>
    </citation>
    <scope>NUCLEOTIDE SEQUENCE [LARGE SCALE GENOMIC DNA]</scope>
    <source>
        <strain evidence="16">TR3.2</strain>
    </source>
</reference>
<feature type="signal peptide" evidence="9">
    <location>
        <begin position="1"/>
        <end position="37"/>
    </location>
</feature>
<gene>
    <name evidence="15" type="ORF">PG2T_05450</name>
</gene>
<evidence type="ECO:0000256" key="8">
    <source>
        <dbReference type="SAM" id="Phobius"/>
    </source>
</evidence>
<feature type="transmembrane region" description="Helical" evidence="8">
    <location>
        <begin position="925"/>
        <end position="952"/>
    </location>
</feature>
<dbReference type="GO" id="GO:0005886">
    <property type="term" value="C:plasma membrane"/>
    <property type="evidence" value="ECO:0007669"/>
    <property type="project" value="UniProtKB-SubCell"/>
</dbReference>
<feature type="transmembrane region" description="Helical" evidence="8">
    <location>
        <begin position="549"/>
        <end position="566"/>
    </location>
</feature>
<feature type="transmembrane region" description="Helical" evidence="8">
    <location>
        <begin position="638"/>
        <end position="654"/>
    </location>
</feature>
<feature type="transmembrane region" description="Helical" evidence="8">
    <location>
        <begin position="891"/>
        <end position="913"/>
    </location>
</feature>
<keyword evidence="3" id="KW-1003">Cell membrane</keyword>
<organism evidence="15 16">
    <name type="scientific">Immundisolibacter cernigliae</name>
    <dbReference type="NCBI Taxonomy" id="1810504"/>
    <lineage>
        <taxon>Bacteria</taxon>
        <taxon>Pseudomonadati</taxon>
        <taxon>Pseudomonadota</taxon>
        <taxon>Gammaproteobacteria</taxon>
        <taxon>Immundisolibacterales</taxon>
        <taxon>Immundisolibacteraceae</taxon>
        <taxon>Immundisolibacter</taxon>
    </lineage>
</organism>
<dbReference type="Proteomes" id="UP000092952">
    <property type="component" value="Chromosome"/>
</dbReference>
<keyword evidence="6 8" id="KW-0472">Membrane</keyword>
<dbReference type="InParanoid" id="A0A1B1YSR1"/>
<feature type="transmembrane region" description="Helical" evidence="8">
    <location>
        <begin position="666"/>
        <end position="683"/>
    </location>
</feature>
<feature type="transmembrane region" description="Helical" evidence="8">
    <location>
        <begin position="804"/>
        <end position="822"/>
    </location>
</feature>
<dbReference type="EMBL" id="CP014671">
    <property type="protein sequence ID" value="ANX03693.1"/>
    <property type="molecule type" value="Genomic_DNA"/>
</dbReference>
<protein>
    <recommendedName>
        <fullName evidence="17">Mechanosensitive ion channel inner membrane domain-containing protein</fullName>
    </recommendedName>
</protein>
<keyword evidence="7" id="KW-0175">Coiled coil</keyword>
<evidence type="ECO:0000313" key="16">
    <source>
        <dbReference type="Proteomes" id="UP000092952"/>
    </source>
</evidence>
<dbReference type="InterPro" id="IPR011066">
    <property type="entry name" value="MscS_channel_C_sf"/>
</dbReference>
<comment type="subcellular location">
    <subcellularLocation>
        <location evidence="1">Cell membrane</location>
        <topology evidence="1">Multi-pass membrane protein</topology>
    </subcellularLocation>
</comment>
<evidence type="ECO:0000259" key="11">
    <source>
        <dbReference type="Pfam" id="PF12794"/>
    </source>
</evidence>
<name>A0A1B1YSR1_9GAMM</name>
<dbReference type="SUPFAM" id="SSF82689">
    <property type="entry name" value="Mechanosensitive channel protein MscS (YggB), C-terminal domain"/>
    <property type="match status" value="1"/>
</dbReference>
<dbReference type="Pfam" id="PF21082">
    <property type="entry name" value="MS_channel_3rd"/>
    <property type="match status" value="1"/>
</dbReference>
<dbReference type="InterPro" id="IPR049278">
    <property type="entry name" value="MS_channel_C"/>
</dbReference>
<keyword evidence="4 8" id="KW-0812">Transmembrane</keyword>
<dbReference type="InterPro" id="IPR010920">
    <property type="entry name" value="LSM_dom_sf"/>
</dbReference>
<evidence type="ECO:0000256" key="6">
    <source>
        <dbReference type="ARBA" id="ARBA00023136"/>
    </source>
</evidence>
<dbReference type="InterPro" id="IPR025692">
    <property type="entry name" value="MscS_IM_dom1"/>
</dbReference>
<dbReference type="Gene3D" id="2.30.30.60">
    <property type="match status" value="1"/>
</dbReference>
<dbReference type="KEGG" id="gbi:PG2T_05450"/>